<dbReference type="Proteomes" id="UP001603013">
    <property type="component" value="Unassembled WGS sequence"/>
</dbReference>
<name>A0ABW6YN41_9ACTN</name>
<comment type="caution">
    <text evidence="1">The sequence shown here is derived from an EMBL/GenBank/DDBJ whole genome shotgun (WGS) entry which is preliminary data.</text>
</comment>
<dbReference type="RefSeq" id="WP_158984035.1">
    <property type="nucleotide sequence ID" value="NZ_BMTO01000005.1"/>
</dbReference>
<organism evidence="1 2">
    <name type="scientific">Streptomyces lateritius</name>
    <dbReference type="NCBI Taxonomy" id="67313"/>
    <lineage>
        <taxon>Bacteria</taxon>
        <taxon>Bacillati</taxon>
        <taxon>Actinomycetota</taxon>
        <taxon>Actinomycetes</taxon>
        <taxon>Kitasatosporales</taxon>
        <taxon>Streptomycetaceae</taxon>
        <taxon>Streptomyces</taxon>
    </lineage>
</organism>
<evidence type="ECO:0000313" key="1">
    <source>
        <dbReference type="EMBL" id="MFF8280826.1"/>
    </source>
</evidence>
<proteinExistence type="predicted"/>
<sequence>MAPLGVFGRIAGQSAFSQMAKELAEGNGAIPEDERAAIGAYLRNAPVIIALMGYTEDVLEGRFAVTGGSAILSDGTWFWRRDAAEYVETYGTGLPEDFLQSGRATRWVPARLTRDEVLDIDDYFMWLRSQRA</sequence>
<gene>
    <name evidence="1" type="ORF">ACF05T_32990</name>
</gene>
<evidence type="ECO:0000313" key="2">
    <source>
        <dbReference type="Proteomes" id="UP001603013"/>
    </source>
</evidence>
<accession>A0ABW6YN41</accession>
<dbReference type="EMBL" id="JBIBSM010000026">
    <property type="protein sequence ID" value="MFF8280826.1"/>
    <property type="molecule type" value="Genomic_DNA"/>
</dbReference>
<reference evidence="1 2" key="1">
    <citation type="submission" date="2024-10" db="EMBL/GenBank/DDBJ databases">
        <title>The Natural Products Discovery Center: Release of the First 8490 Sequenced Strains for Exploring Actinobacteria Biosynthetic Diversity.</title>
        <authorList>
            <person name="Kalkreuter E."/>
            <person name="Kautsar S.A."/>
            <person name="Yang D."/>
            <person name="Bader C.D."/>
            <person name="Teijaro C.N."/>
            <person name="Fluegel L."/>
            <person name="Davis C.M."/>
            <person name="Simpson J.R."/>
            <person name="Lauterbach L."/>
            <person name="Steele A.D."/>
            <person name="Gui C."/>
            <person name="Meng S."/>
            <person name="Li G."/>
            <person name="Viehrig K."/>
            <person name="Ye F."/>
            <person name="Su P."/>
            <person name="Kiefer A.F."/>
            <person name="Nichols A."/>
            <person name="Cepeda A.J."/>
            <person name="Yan W."/>
            <person name="Fan B."/>
            <person name="Jiang Y."/>
            <person name="Adhikari A."/>
            <person name="Zheng C.-J."/>
            <person name="Schuster L."/>
            <person name="Cowan T.M."/>
            <person name="Smanski M.J."/>
            <person name="Chevrette M.G."/>
            <person name="De Carvalho L.P.S."/>
            <person name="Shen B."/>
        </authorList>
    </citation>
    <scope>NUCLEOTIDE SEQUENCE [LARGE SCALE GENOMIC DNA]</scope>
    <source>
        <strain evidence="1 2">NPDC015755</strain>
    </source>
</reference>
<protein>
    <submittedName>
        <fullName evidence="1">Uncharacterized protein</fullName>
    </submittedName>
</protein>
<keyword evidence="2" id="KW-1185">Reference proteome</keyword>